<protein>
    <submittedName>
        <fullName evidence="2">Uncharacterized protein</fullName>
    </submittedName>
</protein>
<sequence length="58" mass="6815">MFAYNLKTTHHNSTNEASLDSSSLCDGVCDDELEQQRLAKQLQYDEQFTRNPPHKRRF</sequence>
<keyword evidence="3" id="KW-1185">Reference proteome</keyword>
<accession>A0ABQ7QFU2</accession>
<dbReference type="EMBL" id="JAHIBW010000015">
    <property type="protein sequence ID" value="KAG7304066.1"/>
    <property type="molecule type" value="Genomic_DNA"/>
</dbReference>
<comment type="caution">
    <text evidence="2">The sequence shown here is derived from an EMBL/GenBank/DDBJ whole genome shotgun (WGS) entry which is preliminary data.</text>
</comment>
<feature type="compositionally biased region" description="Polar residues" evidence="1">
    <location>
        <begin position="11"/>
        <end position="23"/>
    </location>
</feature>
<name>A0ABQ7QFU2_PLUXY</name>
<reference evidence="2 3" key="1">
    <citation type="submission" date="2021-06" db="EMBL/GenBank/DDBJ databases">
        <title>A haploid diamondback moth (Plutella xylostella L.) genome assembly resolves 31 chromosomes and identifies a diamide resistance mutation.</title>
        <authorList>
            <person name="Ward C.M."/>
            <person name="Perry K.D."/>
            <person name="Baker G."/>
            <person name="Powis K."/>
            <person name="Heckel D.G."/>
            <person name="Baxter S.W."/>
        </authorList>
    </citation>
    <scope>NUCLEOTIDE SEQUENCE [LARGE SCALE GENOMIC DNA]</scope>
    <source>
        <strain evidence="2 3">LV</strain>
        <tissue evidence="2">Single pupa</tissue>
    </source>
</reference>
<evidence type="ECO:0000256" key="1">
    <source>
        <dbReference type="SAM" id="MobiDB-lite"/>
    </source>
</evidence>
<dbReference type="Proteomes" id="UP000823941">
    <property type="component" value="Chromosome 15"/>
</dbReference>
<gene>
    <name evidence="2" type="ORF">JYU34_010996</name>
</gene>
<evidence type="ECO:0000313" key="2">
    <source>
        <dbReference type="EMBL" id="KAG7304066.1"/>
    </source>
</evidence>
<feature type="region of interest" description="Disordered" evidence="1">
    <location>
        <begin position="1"/>
        <end position="23"/>
    </location>
</feature>
<organism evidence="2 3">
    <name type="scientific">Plutella xylostella</name>
    <name type="common">Diamondback moth</name>
    <name type="synonym">Plutella maculipennis</name>
    <dbReference type="NCBI Taxonomy" id="51655"/>
    <lineage>
        <taxon>Eukaryota</taxon>
        <taxon>Metazoa</taxon>
        <taxon>Ecdysozoa</taxon>
        <taxon>Arthropoda</taxon>
        <taxon>Hexapoda</taxon>
        <taxon>Insecta</taxon>
        <taxon>Pterygota</taxon>
        <taxon>Neoptera</taxon>
        <taxon>Endopterygota</taxon>
        <taxon>Lepidoptera</taxon>
        <taxon>Glossata</taxon>
        <taxon>Ditrysia</taxon>
        <taxon>Yponomeutoidea</taxon>
        <taxon>Plutellidae</taxon>
        <taxon>Plutella</taxon>
    </lineage>
</organism>
<evidence type="ECO:0000313" key="3">
    <source>
        <dbReference type="Proteomes" id="UP000823941"/>
    </source>
</evidence>
<proteinExistence type="predicted"/>